<dbReference type="Gene3D" id="3.10.620.30">
    <property type="match status" value="1"/>
</dbReference>
<dbReference type="InterPro" id="IPR002931">
    <property type="entry name" value="Transglutaminase-like"/>
</dbReference>
<keyword evidence="3" id="KW-0378">Hydrolase</keyword>
<dbReference type="Pfam" id="PF01841">
    <property type="entry name" value="Transglut_core"/>
    <property type="match status" value="1"/>
</dbReference>
<dbReference type="GO" id="GO:0008233">
    <property type="term" value="F:peptidase activity"/>
    <property type="evidence" value="ECO:0007669"/>
    <property type="project" value="UniProtKB-KW"/>
</dbReference>
<dbReference type="SUPFAM" id="SSF54001">
    <property type="entry name" value="Cysteine proteinases"/>
    <property type="match status" value="1"/>
</dbReference>
<organism evidence="3">
    <name type="scientific">uncultured Anaerotruncus sp</name>
    <dbReference type="NCBI Taxonomy" id="905011"/>
    <lineage>
        <taxon>Bacteria</taxon>
        <taxon>Bacillati</taxon>
        <taxon>Bacillota</taxon>
        <taxon>Clostridia</taxon>
        <taxon>Eubacteriales</taxon>
        <taxon>Oscillospiraceae</taxon>
        <taxon>Anaerotruncus</taxon>
        <taxon>environmental samples</taxon>
    </lineage>
</organism>
<keyword evidence="1" id="KW-0732">Signal</keyword>
<evidence type="ECO:0000256" key="1">
    <source>
        <dbReference type="SAM" id="SignalP"/>
    </source>
</evidence>
<protein>
    <submittedName>
        <fullName evidence="3">Uncharacterized protein involved in cytokinesis, contains TGc (Transglutaminase/protease-like) domain</fullName>
    </submittedName>
</protein>
<dbReference type="PROSITE" id="PS51257">
    <property type="entry name" value="PROKAR_LIPOPROTEIN"/>
    <property type="match status" value="1"/>
</dbReference>
<feature type="domain" description="Transglutaminase-like" evidence="2">
    <location>
        <begin position="215"/>
        <end position="284"/>
    </location>
</feature>
<accession>A0A1C6IUC3</accession>
<name>A0A1C6IUC3_9FIRM</name>
<feature type="chain" id="PRO_5038466679" evidence="1">
    <location>
        <begin position="29"/>
        <end position="307"/>
    </location>
</feature>
<dbReference type="InterPro" id="IPR038765">
    <property type="entry name" value="Papain-like_cys_pep_sf"/>
</dbReference>
<dbReference type="AlphaFoldDB" id="A0A1C6IUC3"/>
<dbReference type="EMBL" id="FMHG01000001">
    <property type="protein sequence ID" value="SCJ73389.1"/>
    <property type="molecule type" value="Genomic_DNA"/>
</dbReference>
<evidence type="ECO:0000259" key="2">
    <source>
        <dbReference type="SMART" id="SM00460"/>
    </source>
</evidence>
<dbReference type="PANTHER" id="PTHR33490">
    <property type="entry name" value="BLR5614 PROTEIN-RELATED"/>
    <property type="match status" value="1"/>
</dbReference>
<gene>
    <name evidence="3" type="ORF">SAMEA3545359_01688</name>
</gene>
<feature type="signal peptide" evidence="1">
    <location>
        <begin position="1"/>
        <end position="28"/>
    </location>
</feature>
<proteinExistence type="predicted"/>
<reference evidence="3" key="1">
    <citation type="submission" date="2015-09" db="EMBL/GenBank/DDBJ databases">
        <authorList>
            <consortium name="Pathogen Informatics"/>
        </authorList>
    </citation>
    <scope>NUCLEOTIDE SEQUENCE</scope>
    <source>
        <strain evidence="3">2789STDY5834896</strain>
    </source>
</reference>
<evidence type="ECO:0000313" key="3">
    <source>
        <dbReference type="EMBL" id="SCJ73389.1"/>
    </source>
</evidence>
<dbReference type="SMART" id="SM00460">
    <property type="entry name" value="TGc"/>
    <property type="match status" value="1"/>
</dbReference>
<dbReference type="GO" id="GO:0006508">
    <property type="term" value="P:proteolysis"/>
    <property type="evidence" value="ECO:0007669"/>
    <property type="project" value="UniProtKB-KW"/>
</dbReference>
<keyword evidence="3" id="KW-0645">Protease</keyword>
<sequence length="307" mass="33912">MHRIRRFLAPVFCAALCLLLFCSCGDDGMPDPDKQGSWDATPQVLTAPTGSDVRGNDRVLVDLSGTAQGCVAVTYSGQNPKVRLQITPPNGNVYTYIVRTDGVAAVFPLSEGNGTYTINVFENTQGDRYAQAFGTTAEVTLENEFAPFLHTNQYVQYTTDSQAVALGSQLARSADTDLDVVENIYRYILKNISYDTDLAQKVQTEAGYLPDLDQVLKNKKGICFDYAALATAMLRTQRIPTQLVVGYSGQVYHAWINVHIDGVGWVNKIIEFKGDKWVRMDPTFDAAKKGLNQFVGNGDNYNPLYVY</sequence>